<dbReference type="Pfam" id="PF14479">
    <property type="entry name" value="HeLo"/>
    <property type="match status" value="1"/>
</dbReference>
<dbReference type="OrthoDB" id="4062651at2759"/>
<organism evidence="2 3">
    <name type="scientific">Viridothelium virens</name>
    <name type="common">Speckled blister lichen</name>
    <name type="synonym">Trypethelium virens</name>
    <dbReference type="NCBI Taxonomy" id="1048519"/>
    <lineage>
        <taxon>Eukaryota</taxon>
        <taxon>Fungi</taxon>
        <taxon>Dikarya</taxon>
        <taxon>Ascomycota</taxon>
        <taxon>Pezizomycotina</taxon>
        <taxon>Dothideomycetes</taxon>
        <taxon>Dothideomycetes incertae sedis</taxon>
        <taxon>Trypetheliales</taxon>
        <taxon>Trypetheliaceae</taxon>
        <taxon>Viridothelium</taxon>
    </lineage>
</organism>
<keyword evidence="3" id="KW-1185">Reference proteome</keyword>
<proteinExistence type="predicted"/>
<dbReference type="Proteomes" id="UP000800092">
    <property type="component" value="Unassembled WGS sequence"/>
</dbReference>
<dbReference type="InterPro" id="IPR038305">
    <property type="entry name" value="HeLo_sf"/>
</dbReference>
<dbReference type="Gene3D" id="1.20.120.1020">
    <property type="entry name" value="Prion-inhibition and propagation, HeLo domain"/>
    <property type="match status" value="1"/>
</dbReference>
<dbReference type="InterPro" id="IPR029498">
    <property type="entry name" value="HeLo_dom"/>
</dbReference>
<gene>
    <name evidence="2" type="ORF">EV356DRAFT_496401</name>
</gene>
<dbReference type="EMBL" id="ML991872">
    <property type="protein sequence ID" value="KAF2229173.1"/>
    <property type="molecule type" value="Genomic_DNA"/>
</dbReference>
<sequence length="86" mass="9785">MEALSVIALVAAFKGAVDSYLLIESFFDNDNGSSYLALRYHIEQYKLILWGDFFKTSDPMNCTLANQPRDTIELIALILEEIQKTH</sequence>
<evidence type="ECO:0000313" key="2">
    <source>
        <dbReference type="EMBL" id="KAF2229173.1"/>
    </source>
</evidence>
<reference evidence="2" key="1">
    <citation type="journal article" date="2020" name="Stud. Mycol.">
        <title>101 Dothideomycetes genomes: a test case for predicting lifestyles and emergence of pathogens.</title>
        <authorList>
            <person name="Haridas S."/>
            <person name="Albert R."/>
            <person name="Binder M."/>
            <person name="Bloem J."/>
            <person name="Labutti K."/>
            <person name="Salamov A."/>
            <person name="Andreopoulos B."/>
            <person name="Baker S."/>
            <person name="Barry K."/>
            <person name="Bills G."/>
            <person name="Bluhm B."/>
            <person name="Cannon C."/>
            <person name="Castanera R."/>
            <person name="Culley D."/>
            <person name="Daum C."/>
            <person name="Ezra D."/>
            <person name="Gonzalez J."/>
            <person name="Henrissat B."/>
            <person name="Kuo A."/>
            <person name="Liang C."/>
            <person name="Lipzen A."/>
            <person name="Lutzoni F."/>
            <person name="Magnuson J."/>
            <person name="Mondo S."/>
            <person name="Nolan M."/>
            <person name="Ohm R."/>
            <person name="Pangilinan J."/>
            <person name="Park H.-J."/>
            <person name="Ramirez L."/>
            <person name="Alfaro M."/>
            <person name="Sun H."/>
            <person name="Tritt A."/>
            <person name="Yoshinaga Y."/>
            <person name="Zwiers L.-H."/>
            <person name="Turgeon B."/>
            <person name="Goodwin S."/>
            <person name="Spatafora J."/>
            <person name="Crous P."/>
            <person name="Grigoriev I."/>
        </authorList>
    </citation>
    <scope>NUCLEOTIDE SEQUENCE</scope>
    <source>
        <strain evidence="2">Tuck. ex Michener</strain>
    </source>
</reference>
<name>A0A6A6GV45_VIRVR</name>
<feature type="domain" description="Prion-inhibition and propagation HeLo" evidence="1">
    <location>
        <begin position="3"/>
        <end position="84"/>
    </location>
</feature>
<evidence type="ECO:0000313" key="3">
    <source>
        <dbReference type="Proteomes" id="UP000800092"/>
    </source>
</evidence>
<dbReference type="AlphaFoldDB" id="A0A6A6GV45"/>
<evidence type="ECO:0000259" key="1">
    <source>
        <dbReference type="Pfam" id="PF14479"/>
    </source>
</evidence>
<accession>A0A6A6GV45</accession>
<protein>
    <recommendedName>
        <fullName evidence="1">Prion-inhibition and propagation HeLo domain-containing protein</fullName>
    </recommendedName>
</protein>